<dbReference type="RefSeq" id="WP_220648971.1">
    <property type="nucleotide sequence ID" value="NZ_CP080647.1"/>
</dbReference>
<evidence type="ECO:0000313" key="3">
    <source>
        <dbReference type="Proteomes" id="UP000827138"/>
    </source>
</evidence>
<feature type="compositionally biased region" description="Low complexity" evidence="1">
    <location>
        <begin position="49"/>
        <end position="59"/>
    </location>
</feature>
<dbReference type="EMBL" id="CP080647">
    <property type="protein sequence ID" value="QYX80244.1"/>
    <property type="molecule type" value="Genomic_DNA"/>
</dbReference>
<reference evidence="2 3" key="1">
    <citation type="submission" date="2021-08" db="EMBL/GenBank/DDBJ databases">
        <authorList>
            <person name="Ping M."/>
        </authorList>
    </citation>
    <scope>NUCLEOTIDE SEQUENCE [LARGE SCALE GENOMIC DNA]</scope>
    <source>
        <strain evidence="2 3">MG28</strain>
    </source>
</reference>
<name>A0ABX8XWN6_9ACTN</name>
<gene>
    <name evidence="2" type="ORF">K1J60_30290</name>
</gene>
<evidence type="ECO:0000256" key="1">
    <source>
        <dbReference type="SAM" id="MobiDB-lite"/>
    </source>
</evidence>
<evidence type="ECO:0000313" key="2">
    <source>
        <dbReference type="EMBL" id="QYX80244.1"/>
    </source>
</evidence>
<dbReference type="Pfam" id="PF19746">
    <property type="entry name" value="DUF6233"/>
    <property type="match status" value="1"/>
</dbReference>
<dbReference type="InterPro" id="IPR046200">
    <property type="entry name" value="DUF6233"/>
</dbReference>
<organism evidence="2 3">
    <name type="scientific">Streptomyces akebiae</name>
    <dbReference type="NCBI Taxonomy" id="2865673"/>
    <lineage>
        <taxon>Bacteria</taxon>
        <taxon>Bacillati</taxon>
        <taxon>Actinomycetota</taxon>
        <taxon>Actinomycetes</taxon>
        <taxon>Kitasatosporales</taxon>
        <taxon>Streptomycetaceae</taxon>
        <taxon>Streptomyces</taxon>
    </lineage>
</organism>
<proteinExistence type="predicted"/>
<protein>
    <submittedName>
        <fullName evidence="2">Uncharacterized protein</fullName>
    </submittedName>
</protein>
<keyword evidence="3" id="KW-1185">Reference proteome</keyword>
<sequence>MSALPPDTPRLRAILRYLDEQITDNETVGVYLRLQHDAVSKALARNEGPAAAQPAQTPQESPDALPAFAGGRRGLNATGFAVERQPRAIGPEPARIHTDDCRNAGPTHPITAHDARAALFDPMVQACGFCRPDTELGIDLD</sequence>
<accession>A0ABX8XWN6</accession>
<feature type="region of interest" description="Disordered" evidence="1">
    <location>
        <begin position="44"/>
        <end position="70"/>
    </location>
</feature>
<dbReference type="Proteomes" id="UP000827138">
    <property type="component" value="Chromosome"/>
</dbReference>